<dbReference type="EMBL" id="PEDL01000017">
    <property type="protein sequence ID" value="PHV69836.1"/>
    <property type="molecule type" value="Genomic_DNA"/>
</dbReference>
<protein>
    <submittedName>
        <fullName evidence="1">Uncharacterized protein</fullName>
    </submittedName>
</protein>
<reference evidence="1" key="1">
    <citation type="submission" date="2017-10" db="EMBL/GenBank/DDBJ databases">
        <title>Genome sequence of cellulolytic Lachnospiraceae bacterium XHS1971 isolated from hotspring sediment.</title>
        <authorList>
            <person name="Vasudevan G."/>
            <person name="Joshi A.J."/>
            <person name="Hivarkar S."/>
            <person name="Lanjekar V.B."/>
            <person name="Dhakephalkar P.K."/>
            <person name="Dagar S."/>
        </authorList>
    </citation>
    <scope>NUCLEOTIDE SEQUENCE</scope>
    <source>
        <strain evidence="1">XHS1971</strain>
    </source>
</reference>
<gene>
    <name evidence="1" type="ORF">CS063_13435</name>
</gene>
<evidence type="ECO:0000313" key="1">
    <source>
        <dbReference type="EMBL" id="PHV69836.1"/>
    </source>
</evidence>
<organism evidence="1 2">
    <name type="scientific">Sporanaerobium hydrogeniformans</name>
    <dbReference type="NCBI Taxonomy" id="3072179"/>
    <lineage>
        <taxon>Bacteria</taxon>
        <taxon>Bacillati</taxon>
        <taxon>Bacillota</taxon>
        <taxon>Clostridia</taxon>
        <taxon>Lachnospirales</taxon>
        <taxon>Lachnospiraceae</taxon>
        <taxon>Sporanaerobium</taxon>
    </lineage>
</organism>
<dbReference type="Proteomes" id="UP000224460">
    <property type="component" value="Unassembled WGS sequence"/>
</dbReference>
<name>A0AC61DAS1_9FIRM</name>
<proteinExistence type="predicted"/>
<keyword evidence="2" id="KW-1185">Reference proteome</keyword>
<accession>A0AC61DAS1</accession>
<comment type="caution">
    <text evidence="1">The sequence shown here is derived from an EMBL/GenBank/DDBJ whole genome shotgun (WGS) entry which is preliminary data.</text>
</comment>
<evidence type="ECO:0000313" key="2">
    <source>
        <dbReference type="Proteomes" id="UP000224460"/>
    </source>
</evidence>
<sequence length="169" mass="19345">MAGIVYELIDTLEEERECYEGLCTLAKYKEEAIVNKQIDFLQEVVKREEEFAGRVSILERRRDALLNDIAIVTGISAKEINVTRLIEKLGEENEASKRLIALRTELLDKIEGLKKQNELNTLLIDHSLELINFTIKAIESTRLQMPSTSYSKDGDQPGMAKHSFFDQKQ</sequence>